<dbReference type="EMBL" id="KN837262">
    <property type="protein sequence ID" value="KIJ30442.1"/>
    <property type="molecule type" value="Genomic_DNA"/>
</dbReference>
<evidence type="ECO:0008006" key="8">
    <source>
        <dbReference type="Google" id="ProtNLM"/>
    </source>
</evidence>
<reference evidence="6 7" key="1">
    <citation type="submission" date="2014-06" db="EMBL/GenBank/DDBJ databases">
        <title>Evolutionary Origins and Diversification of the Mycorrhizal Mutualists.</title>
        <authorList>
            <consortium name="DOE Joint Genome Institute"/>
            <consortium name="Mycorrhizal Genomics Consortium"/>
            <person name="Kohler A."/>
            <person name="Kuo A."/>
            <person name="Nagy L.G."/>
            <person name="Floudas D."/>
            <person name="Copeland A."/>
            <person name="Barry K.W."/>
            <person name="Cichocki N."/>
            <person name="Veneault-Fourrey C."/>
            <person name="LaButti K."/>
            <person name="Lindquist E.A."/>
            <person name="Lipzen A."/>
            <person name="Lundell T."/>
            <person name="Morin E."/>
            <person name="Murat C."/>
            <person name="Riley R."/>
            <person name="Ohm R."/>
            <person name="Sun H."/>
            <person name="Tunlid A."/>
            <person name="Henrissat B."/>
            <person name="Grigoriev I.V."/>
            <person name="Hibbett D.S."/>
            <person name="Martin F."/>
        </authorList>
    </citation>
    <scope>NUCLEOTIDE SEQUENCE [LARGE SCALE GENOMIC DNA]</scope>
    <source>
        <strain evidence="6 7">SS14</strain>
    </source>
</reference>
<dbReference type="Pfam" id="PF01741">
    <property type="entry name" value="MscL"/>
    <property type="match status" value="1"/>
</dbReference>
<keyword evidence="3 5" id="KW-1133">Transmembrane helix</keyword>
<keyword evidence="4 5" id="KW-0472">Membrane</keyword>
<keyword evidence="2 5" id="KW-0812">Transmembrane</keyword>
<dbReference type="OrthoDB" id="10010920at2759"/>
<keyword evidence="7" id="KW-1185">Reference proteome</keyword>
<organism evidence="6 7">
    <name type="scientific">Sphaerobolus stellatus (strain SS14)</name>
    <dbReference type="NCBI Taxonomy" id="990650"/>
    <lineage>
        <taxon>Eukaryota</taxon>
        <taxon>Fungi</taxon>
        <taxon>Dikarya</taxon>
        <taxon>Basidiomycota</taxon>
        <taxon>Agaricomycotina</taxon>
        <taxon>Agaricomycetes</taxon>
        <taxon>Phallomycetidae</taxon>
        <taxon>Geastrales</taxon>
        <taxon>Sphaerobolaceae</taxon>
        <taxon>Sphaerobolus</taxon>
    </lineage>
</organism>
<dbReference type="PANTHER" id="PTHR30266">
    <property type="entry name" value="MECHANOSENSITIVE CHANNEL MSCL"/>
    <property type="match status" value="1"/>
</dbReference>
<feature type="transmembrane region" description="Helical" evidence="5">
    <location>
        <begin position="124"/>
        <end position="143"/>
    </location>
</feature>
<evidence type="ECO:0000256" key="3">
    <source>
        <dbReference type="ARBA" id="ARBA00022989"/>
    </source>
</evidence>
<dbReference type="GO" id="GO:0008381">
    <property type="term" value="F:mechanosensitive monoatomic ion channel activity"/>
    <property type="evidence" value="ECO:0007669"/>
    <property type="project" value="TreeGrafter"/>
</dbReference>
<evidence type="ECO:0000256" key="2">
    <source>
        <dbReference type="ARBA" id="ARBA00022692"/>
    </source>
</evidence>
<dbReference type="HOGENOM" id="CLU_095787_2_0_1"/>
<evidence type="ECO:0000313" key="6">
    <source>
        <dbReference type="EMBL" id="KIJ30442.1"/>
    </source>
</evidence>
<evidence type="ECO:0000256" key="5">
    <source>
        <dbReference type="SAM" id="Phobius"/>
    </source>
</evidence>
<dbReference type="GO" id="GO:0016020">
    <property type="term" value="C:membrane"/>
    <property type="evidence" value="ECO:0007669"/>
    <property type="project" value="UniProtKB-SubCell"/>
</dbReference>
<dbReference type="InterPro" id="IPR037673">
    <property type="entry name" value="MSC/AndL"/>
</dbReference>
<proteinExistence type="predicted"/>
<dbReference type="PANTHER" id="PTHR30266:SF2">
    <property type="entry name" value="LARGE-CONDUCTANCE MECHANOSENSITIVE CHANNEL"/>
    <property type="match status" value="1"/>
</dbReference>
<dbReference type="SUPFAM" id="SSF81330">
    <property type="entry name" value="Gated mechanosensitive channel"/>
    <property type="match status" value="1"/>
</dbReference>
<dbReference type="InterPro" id="IPR036019">
    <property type="entry name" value="MscL_channel"/>
</dbReference>
<dbReference type="FunFam" id="1.10.1200.120:FF:000004">
    <property type="entry name" value="Ion channel, putative"/>
    <property type="match status" value="1"/>
</dbReference>
<evidence type="ECO:0000313" key="7">
    <source>
        <dbReference type="Proteomes" id="UP000054279"/>
    </source>
</evidence>
<protein>
    <recommendedName>
        <fullName evidence="8">Ion channel</fullName>
    </recommendedName>
</protein>
<accession>A0A0C9UNL5</accession>
<gene>
    <name evidence="6" type="ORF">M422DRAFT_36565</name>
</gene>
<dbReference type="AlphaFoldDB" id="A0A0C9UNL5"/>
<evidence type="ECO:0000256" key="1">
    <source>
        <dbReference type="ARBA" id="ARBA00004141"/>
    </source>
</evidence>
<name>A0A0C9UNL5_SPHS4</name>
<dbReference type="Gene3D" id="1.10.1200.120">
    <property type="entry name" value="Large-conductance mechanosensitive channel, MscL, domain 1"/>
    <property type="match status" value="1"/>
</dbReference>
<sequence>MFPRRSEDAEAHVSLINVEHAARTKVMSSWAGFVDFALRDNVLEVAIGLIIASAFTKVVNSLVSDILLPILSLLPFMSRHLDEKFTVLRRGPHYAKPQGYNTRQQAIDDGAVLWTYGVFLDETVTFFGLGLTLYLMANLYGYFTKESIITHTYECPYCRKQISAKRCPMCTSWLDGREDRETSAL</sequence>
<dbReference type="Proteomes" id="UP000054279">
    <property type="component" value="Unassembled WGS sequence"/>
</dbReference>
<comment type="subcellular location">
    <subcellularLocation>
        <location evidence="1">Membrane</location>
        <topology evidence="1">Multi-pass membrane protein</topology>
    </subcellularLocation>
</comment>
<evidence type="ECO:0000256" key="4">
    <source>
        <dbReference type="ARBA" id="ARBA00023136"/>
    </source>
</evidence>